<dbReference type="Gene3D" id="3.40.50.1110">
    <property type="entry name" value="SGNH hydrolase"/>
    <property type="match status" value="1"/>
</dbReference>
<accession>K4B8E4</accession>
<dbReference type="PaxDb" id="4081-Solyc02g071680.1.1"/>
<feature type="transmembrane region" description="Helical" evidence="8">
    <location>
        <begin position="6"/>
        <end position="29"/>
    </location>
</feature>
<evidence type="ECO:0000313" key="10">
    <source>
        <dbReference type="Proteomes" id="UP000004994"/>
    </source>
</evidence>
<keyword evidence="5" id="KW-0378">Hydrolase</keyword>
<keyword evidence="8" id="KW-0812">Transmembrane</keyword>
<organism evidence="9">
    <name type="scientific">Solanum lycopersicum</name>
    <name type="common">Tomato</name>
    <name type="synonym">Lycopersicon esculentum</name>
    <dbReference type="NCBI Taxonomy" id="4081"/>
    <lineage>
        <taxon>Eukaryota</taxon>
        <taxon>Viridiplantae</taxon>
        <taxon>Streptophyta</taxon>
        <taxon>Embryophyta</taxon>
        <taxon>Tracheophyta</taxon>
        <taxon>Spermatophyta</taxon>
        <taxon>Magnoliopsida</taxon>
        <taxon>eudicotyledons</taxon>
        <taxon>Gunneridae</taxon>
        <taxon>Pentapetalae</taxon>
        <taxon>asterids</taxon>
        <taxon>lamiids</taxon>
        <taxon>Solanales</taxon>
        <taxon>Solanaceae</taxon>
        <taxon>Solanoideae</taxon>
        <taxon>Solaneae</taxon>
        <taxon>Solanum</taxon>
        <taxon>Solanum subgen. Lycopersicon</taxon>
    </lineage>
</organism>
<evidence type="ECO:0000313" key="9">
    <source>
        <dbReference type="EnsemblPlants" id="Solyc02g071680.1.1"/>
    </source>
</evidence>
<evidence type="ECO:0000256" key="7">
    <source>
        <dbReference type="ARBA" id="ARBA00023098"/>
    </source>
</evidence>
<dbReference type="GO" id="GO:0016042">
    <property type="term" value="P:lipid catabolic process"/>
    <property type="evidence" value="ECO:0007669"/>
    <property type="project" value="UniProtKB-KW"/>
</dbReference>
<keyword evidence="8" id="KW-0472">Membrane</keyword>
<evidence type="ECO:0000256" key="1">
    <source>
        <dbReference type="ARBA" id="ARBA00004613"/>
    </source>
</evidence>
<sequence>MHLVQLEFAVTAEVILVIAFTWVGIWRIINQQFLVIANLVGNKISAEKHLNKCLFIVGIGSNDYINNYLLPEIYPSSHLYAPSQYATALIDQYSRHLRSRNVVSDNYAIQKKSFTEEKPVTSKWIGKISRDSYLIPFQWLNP</sequence>
<comment type="similarity">
    <text evidence="2">Belongs to the 'GDSL' lipolytic enzyme family.</text>
</comment>
<keyword evidence="10" id="KW-1185">Reference proteome</keyword>
<reference evidence="9" key="1">
    <citation type="journal article" date="2012" name="Nature">
        <title>The tomato genome sequence provides insights into fleshy fruit evolution.</title>
        <authorList>
            <consortium name="Tomato Genome Consortium"/>
        </authorList>
    </citation>
    <scope>NUCLEOTIDE SEQUENCE [LARGE SCALE GENOMIC DNA]</scope>
    <source>
        <strain evidence="9">cv. Heinz 1706</strain>
    </source>
</reference>
<dbReference type="EnsemblPlants" id="Solyc02g071680.1.1">
    <property type="protein sequence ID" value="Solyc02g071680.1.1"/>
    <property type="gene ID" value="Solyc02g071680.1"/>
</dbReference>
<comment type="subcellular location">
    <subcellularLocation>
        <location evidence="1">Secreted</location>
    </subcellularLocation>
</comment>
<evidence type="ECO:0000256" key="3">
    <source>
        <dbReference type="ARBA" id="ARBA00022525"/>
    </source>
</evidence>
<name>K4B8E4_SOLLC</name>
<dbReference type="InterPro" id="IPR051238">
    <property type="entry name" value="GDSL_esterase/lipase"/>
</dbReference>
<evidence type="ECO:0000256" key="8">
    <source>
        <dbReference type="SAM" id="Phobius"/>
    </source>
</evidence>
<dbReference type="PANTHER" id="PTHR45650">
    <property type="entry name" value="GDSL-LIKE LIPASE/ACYLHYDROLASE-RELATED"/>
    <property type="match status" value="1"/>
</dbReference>
<proteinExistence type="inferred from homology"/>
<keyword evidence="7" id="KW-0443">Lipid metabolism</keyword>
<evidence type="ECO:0000256" key="6">
    <source>
        <dbReference type="ARBA" id="ARBA00022963"/>
    </source>
</evidence>
<keyword evidence="8" id="KW-1133">Transmembrane helix</keyword>
<dbReference type="GO" id="GO:0016787">
    <property type="term" value="F:hydrolase activity"/>
    <property type="evidence" value="ECO:0007669"/>
    <property type="project" value="UniProtKB-KW"/>
</dbReference>
<dbReference type="AlphaFoldDB" id="K4B8E4"/>
<keyword evidence="3" id="KW-0964">Secreted</keyword>
<keyword evidence="4" id="KW-0732">Signal</keyword>
<evidence type="ECO:0000256" key="2">
    <source>
        <dbReference type="ARBA" id="ARBA00008668"/>
    </source>
</evidence>
<evidence type="ECO:0000256" key="4">
    <source>
        <dbReference type="ARBA" id="ARBA00022729"/>
    </source>
</evidence>
<dbReference type="GO" id="GO:0005576">
    <property type="term" value="C:extracellular region"/>
    <property type="evidence" value="ECO:0007669"/>
    <property type="project" value="UniProtKB-SubCell"/>
</dbReference>
<protein>
    <submittedName>
        <fullName evidence="9">Uncharacterized protein</fullName>
    </submittedName>
</protein>
<dbReference type="PANTHER" id="PTHR45650:SF36">
    <property type="entry name" value="ZINC FINGER PROTEIN"/>
    <property type="match status" value="1"/>
</dbReference>
<dbReference type="Proteomes" id="UP000004994">
    <property type="component" value="Chromosome 2"/>
</dbReference>
<reference evidence="9" key="2">
    <citation type="submission" date="2015-06" db="UniProtKB">
        <authorList>
            <consortium name="EnsemblPlants"/>
        </authorList>
    </citation>
    <scope>IDENTIFICATION</scope>
    <source>
        <strain evidence="9">cv. Heinz 1706</strain>
    </source>
</reference>
<dbReference type="STRING" id="4081.K4B8E4"/>
<keyword evidence="6" id="KW-0442">Lipid degradation</keyword>
<evidence type="ECO:0000256" key="5">
    <source>
        <dbReference type="ARBA" id="ARBA00022801"/>
    </source>
</evidence>
<dbReference type="InParanoid" id="K4B8E4"/>
<dbReference type="Gramene" id="Solyc02g071680.1.1">
    <property type="protein sequence ID" value="Solyc02g071680.1.1"/>
    <property type="gene ID" value="Solyc02g071680.1"/>
</dbReference>
<dbReference type="HOGENOM" id="CLU_1819220_0_0_1"/>
<dbReference type="InterPro" id="IPR036514">
    <property type="entry name" value="SGNH_hydro_sf"/>
</dbReference>
<dbReference type="PhylomeDB" id="K4B8E4"/>